<sequence>MSIIKATQQEQDNFFWKIIDESNEVKDFDWEEYDQDEHIDQMIDMLSKTDKEHLIVFEKVMQQQLHKLYTAEIAELYIILNNDFDVEEDVIDFDDTISDDAFIYFRCWLLLKGKDFVAEISKDIQAFVNGEYSFDIGDCDGEELLYVADLANEEMNGVEESEEIRDAIYESFPEVVNYDDADVKMNREVKGGTELQKLYPDLVEEICDVRSDIEE</sequence>
<dbReference type="OrthoDB" id="6200718at2"/>
<dbReference type="RefSeq" id="WP_038987348.1">
    <property type="nucleotide sequence ID" value="NZ_FNYS01000003.1"/>
</dbReference>
<feature type="domain" description="DUF4240" evidence="1">
    <location>
        <begin position="14"/>
        <end position="151"/>
    </location>
</feature>
<dbReference type="EMBL" id="LQNU01000066">
    <property type="protein sequence ID" value="KZE78056.1"/>
    <property type="molecule type" value="Genomic_DNA"/>
</dbReference>
<evidence type="ECO:0000313" key="2">
    <source>
        <dbReference type="EMBL" id="KZE78056.1"/>
    </source>
</evidence>
<evidence type="ECO:0000313" key="4">
    <source>
        <dbReference type="Proteomes" id="UP000076630"/>
    </source>
</evidence>
<dbReference type="Proteomes" id="UP000076630">
    <property type="component" value="Unassembled WGS sequence"/>
</dbReference>
<gene>
    <name evidence="2" type="ORF">AV926_13515</name>
    <name evidence="3" type="ORF">SAMN04488018_103176</name>
</gene>
<evidence type="ECO:0000313" key="5">
    <source>
        <dbReference type="Proteomes" id="UP000183077"/>
    </source>
</evidence>
<name>A0A163XL28_9FLAO</name>
<organism evidence="2 4">
    <name type="scientific">Myroides marinus</name>
    <dbReference type="NCBI Taxonomy" id="703342"/>
    <lineage>
        <taxon>Bacteria</taxon>
        <taxon>Pseudomonadati</taxon>
        <taxon>Bacteroidota</taxon>
        <taxon>Flavobacteriia</taxon>
        <taxon>Flavobacteriales</taxon>
        <taxon>Flavobacteriaceae</taxon>
        <taxon>Myroides</taxon>
    </lineage>
</organism>
<protein>
    <submittedName>
        <fullName evidence="2">Molybdenum metabolism regulator</fullName>
    </submittedName>
</protein>
<dbReference type="InterPro" id="IPR025334">
    <property type="entry name" value="DUF4240"/>
</dbReference>
<reference evidence="2 4" key="1">
    <citation type="submission" date="2016-01" db="EMBL/GenBank/DDBJ databases">
        <title>Whole genome sequencing of Myroides marinus L41.</title>
        <authorList>
            <person name="Hong K.W."/>
        </authorList>
    </citation>
    <scope>NUCLEOTIDE SEQUENCE [LARGE SCALE GENOMIC DNA]</scope>
    <source>
        <strain evidence="2 4">L41</strain>
    </source>
</reference>
<accession>A0A163XL28</accession>
<dbReference type="AlphaFoldDB" id="A0A163XL28"/>
<reference evidence="3 5" key="2">
    <citation type="submission" date="2016-10" db="EMBL/GenBank/DDBJ databases">
        <authorList>
            <person name="de Groot N.N."/>
        </authorList>
    </citation>
    <scope>NUCLEOTIDE SEQUENCE [LARGE SCALE GENOMIC DNA]</scope>
    <source>
        <strain evidence="3 5">DSM 23048</strain>
    </source>
</reference>
<dbReference type="Pfam" id="PF14024">
    <property type="entry name" value="DUF4240"/>
    <property type="match status" value="1"/>
</dbReference>
<dbReference type="GeneID" id="82256302"/>
<keyword evidence="4" id="KW-1185">Reference proteome</keyword>
<dbReference type="EMBL" id="FNYS01000003">
    <property type="protein sequence ID" value="SEI70994.1"/>
    <property type="molecule type" value="Genomic_DNA"/>
</dbReference>
<proteinExistence type="predicted"/>
<evidence type="ECO:0000313" key="3">
    <source>
        <dbReference type="EMBL" id="SEI70994.1"/>
    </source>
</evidence>
<evidence type="ECO:0000259" key="1">
    <source>
        <dbReference type="Pfam" id="PF14024"/>
    </source>
</evidence>
<dbReference type="Proteomes" id="UP000183077">
    <property type="component" value="Unassembled WGS sequence"/>
</dbReference>